<evidence type="ECO:0000259" key="8">
    <source>
        <dbReference type="Pfam" id="PF02308"/>
    </source>
</evidence>
<comment type="caution">
    <text evidence="9">The sequence shown here is derived from an EMBL/GenBank/DDBJ whole genome shotgun (WGS) entry which is preliminary data.</text>
</comment>
<evidence type="ECO:0000256" key="6">
    <source>
        <dbReference type="ARBA" id="ARBA00023136"/>
    </source>
</evidence>
<feature type="transmembrane region" description="Helical" evidence="7">
    <location>
        <begin position="6"/>
        <end position="23"/>
    </location>
</feature>
<dbReference type="InterPro" id="IPR003416">
    <property type="entry name" value="MgtC/SapB/SrpB/YhiD_fam"/>
</dbReference>
<feature type="transmembrane region" description="Helical" evidence="7">
    <location>
        <begin position="61"/>
        <end position="78"/>
    </location>
</feature>
<dbReference type="PRINTS" id="PR01837">
    <property type="entry name" value="MGTCSAPBPROT"/>
</dbReference>
<evidence type="ECO:0000256" key="5">
    <source>
        <dbReference type="ARBA" id="ARBA00022989"/>
    </source>
</evidence>
<dbReference type="Proteomes" id="UP001314903">
    <property type="component" value="Unassembled WGS sequence"/>
</dbReference>
<gene>
    <name evidence="9" type="ORF">J2Z35_001283</name>
</gene>
<evidence type="ECO:0000256" key="1">
    <source>
        <dbReference type="ARBA" id="ARBA00004651"/>
    </source>
</evidence>
<feature type="transmembrane region" description="Helical" evidence="7">
    <location>
        <begin position="108"/>
        <end position="125"/>
    </location>
</feature>
<dbReference type="EMBL" id="JAGGLI010000012">
    <property type="protein sequence ID" value="MBP2027486.1"/>
    <property type="molecule type" value="Genomic_DNA"/>
</dbReference>
<evidence type="ECO:0000256" key="2">
    <source>
        <dbReference type="ARBA" id="ARBA00009298"/>
    </source>
</evidence>
<proteinExistence type="inferred from homology"/>
<keyword evidence="3" id="KW-1003">Cell membrane</keyword>
<protein>
    <submittedName>
        <fullName evidence="9">Mg2+ transporter-C (MgtC) family protein</fullName>
    </submittedName>
</protein>
<comment type="similarity">
    <text evidence="2">Belongs to the MgtC/SapB family.</text>
</comment>
<reference evidence="9 10" key="1">
    <citation type="submission" date="2021-03" db="EMBL/GenBank/DDBJ databases">
        <title>Genomic Encyclopedia of Type Strains, Phase IV (KMG-IV): sequencing the most valuable type-strain genomes for metagenomic binning, comparative biology and taxonomic classification.</title>
        <authorList>
            <person name="Goeker M."/>
        </authorList>
    </citation>
    <scope>NUCLEOTIDE SEQUENCE [LARGE SCALE GENOMIC DNA]</scope>
    <source>
        <strain evidence="9 10">DSM 27512</strain>
    </source>
</reference>
<evidence type="ECO:0000256" key="3">
    <source>
        <dbReference type="ARBA" id="ARBA00022475"/>
    </source>
</evidence>
<evidence type="ECO:0000313" key="9">
    <source>
        <dbReference type="EMBL" id="MBP2027486.1"/>
    </source>
</evidence>
<dbReference type="Pfam" id="PF02308">
    <property type="entry name" value="MgtC"/>
    <property type="match status" value="1"/>
</dbReference>
<name>A0ABS4KJU0_9FIRM</name>
<keyword evidence="5 7" id="KW-1133">Transmembrane helix</keyword>
<feature type="domain" description="MgtC/SapB/SrpB/YhiD N-terminal" evidence="8">
    <location>
        <begin position="10"/>
        <end position="128"/>
    </location>
</feature>
<dbReference type="InterPro" id="IPR049177">
    <property type="entry name" value="MgtC_SapB_SrpB_YhiD_N"/>
</dbReference>
<evidence type="ECO:0000256" key="7">
    <source>
        <dbReference type="SAM" id="Phobius"/>
    </source>
</evidence>
<sequence>MDAYIIIQRLSYAFLFGLIIGLERQFRHRMSAVITNVLVALGACLFLMFGFNEGANERARLASQVISGIGFLGGGVIIRDGFTIRGLNTAATLWCSAAVGVLTSQGYIVWAFIGSLFIVGTNLLLKPLALRVEHSKYGNRDTEYNYKIKLVCSIDQEDIIVQGFRDAISNKTITIKGLESRSSDEKDTANIKIYIITFGQKEEDIGKILGSLKSQFHITSYSYDLEN</sequence>
<evidence type="ECO:0000256" key="4">
    <source>
        <dbReference type="ARBA" id="ARBA00022692"/>
    </source>
</evidence>
<keyword evidence="4 7" id="KW-0812">Transmembrane</keyword>
<dbReference type="Gene3D" id="3.30.70.260">
    <property type="match status" value="1"/>
</dbReference>
<evidence type="ECO:0000313" key="10">
    <source>
        <dbReference type="Proteomes" id="UP001314903"/>
    </source>
</evidence>
<keyword evidence="6 7" id="KW-0472">Membrane</keyword>
<organism evidence="9 10">
    <name type="scientific">Acetoanaerobium pronyense</name>
    <dbReference type="NCBI Taxonomy" id="1482736"/>
    <lineage>
        <taxon>Bacteria</taxon>
        <taxon>Bacillati</taxon>
        <taxon>Bacillota</taxon>
        <taxon>Clostridia</taxon>
        <taxon>Peptostreptococcales</taxon>
        <taxon>Filifactoraceae</taxon>
        <taxon>Acetoanaerobium</taxon>
    </lineage>
</organism>
<keyword evidence="10" id="KW-1185">Reference proteome</keyword>
<comment type="subcellular location">
    <subcellularLocation>
        <location evidence="1">Cell membrane</location>
        <topology evidence="1">Multi-pass membrane protein</topology>
    </subcellularLocation>
</comment>
<accession>A0ABS4KJU0</accession>
<dbReference type="PANTHER" id="PTHR33778:SF3">
    <property type="entry name" value="PROTEIN MGTC"/>
    <property type="match status" value="1"/>
</dbReference>
<feature type="transmembrane region" description="Helical" evidence="7">
    <location>
        <begin position="30"/>
        <end position="49"/>
    </location>
</feature>
<dbReference type="PANTHER" id="PTHR33778">
    <property type="entry name" value="PROTEIN MGTC"/>
    <property type="match status" value="1"/>
</dbReference>
<dbReference type="RefSeq" id="WP_209660552.1">
    <property type="nucleotide sequence ID" value="NZ_JAGGLI010000012.1"/>
</dbReference>